<evidence type="ECO:0000313" key="2">
    <source>
        <dbReference type="EMBL" id="KKK37381.1"/>
    </source>
</evidence>
<dbReference type="PANTHER" id="PTHR47829:SF1">
    <property type="entry name" value="HAD FAMILY PHOSPHATASE"/>
    <property type="match status" value="1"/>
</dbReference>
<dbReference type="PATRIC" id="fig|1408103.3.peg.3230"/>
<dbReference type="Pfam" id="PF01636">
    <property type="entry name" value="APH"/>
    <property type="match status" value="1"/>
</dbReference>
<dbReference type="OrthoDB" id="3806873at2"/>
<protein>
    <submittedName>
        <fullName evidence="2">Aminoglycoside phosphotransferase</fullName>
    </submittedName>
</protein>
<gene>
    <name evidence="2" type="ORF">WQ57_14355</name>
</gene>
<dbReference type="AlphaFoldDB" id="A0A0M2SUL1"/>
<keyword evidence="2" id="KW-0808">Transferase</keyword>
<dbReference type="InterPro" id="IPR002575">
    <property type="entry name" value="Aminoglycoside_PTrfase"/>
</dbReference>
<proteinExistence type="predicted"/>
<dbReference type="InterPro" id="IPR041726">
    <property type="entry name" value="ACAD10_11_N"/>
</dbReference>
<dbReference type="RefSeq" id="WP_046524474.1">
    <property type="nucleotide sequence ID" value="NZ_LAYY01000015.1"/>
</dbReference>
<dbReference type="CDD" id="cd05154">
    <property type="entry name" value="ACAD10_11_N-like"/>
    <property type="match status" value="1"/>
</dbReference>
<reference evidence="2 3" key="1">
    <citation type="submission" date="2015-04" db="EMBL/GenBank/DDBJ databases">
        <title>Taxonomic description and genome sequence of Bacillus campisalis sp. nov., a novel member of the genus Bacillus isolated from solar saltern.</title>
        <authorList>
            <person name="Mathan Kumar R."/>
            <person name="Kaur G."/>
            <person name="Kumar A."/>
            <person name="Singh N.K."/>
            <person name="Kaur N."/>
            <person name="Kumar N."/>
            <person name="Mayilraj S."/>
        </authorList>
    </citation>
    <scope>NUCLEOTIDE SEQUENCE [LARGE SCALE GENOMIC DNA]</scope>
    <source>
        <strain evidence="2 3">SA2-6</strain>
    </source>
</reference>
<dbReference type="EMBL" id="LAYY01000015">
    <property type="protein sequence ID" value="KKK37381.1"/>
    <property type="molecule type" value="Genomic_DNA"/>
</dbReference>
<dbReference type="Gene3D" id="3.30.200.20">
    <property type="entry name" value="Phosphorylase Kinase, domain 1"/>
    <property type="match status" value="1"/>
</dbReference>
<comment type="caution">
    <text evidence="2">The sequence shown here is derived from an EMBL/GenBank/DDBJ whole genome shotgun (WGS) entry which is preliminary data.</text>
</comment>
<dbReference type="SUPFAM" id="SSF56112">
    <property type="entry name" value="Protein kinase-like (PK-like)"/>
    <property type="match status" value="1"/>
</dbReference>
<dbReference type="PANTHER" id="PTHR47829">
    <property type="entry name" value="HYDROLASE, PUTATIVE (AFU_ORTHOLOGUE AFUA_1G12880)-RELATED"/>
    <property type="match status" value="1"/>
</dbReference>
<dbReference type="GO" id="GO:0016740">
    <property type="term" value="F:transferase activity"/>
    <property type="evidence" value="ECO:0007669"/>
    <property type="project" value="UniProtKB-KW"/>
</dbReference>
<accession>A0A0M2SUL1</accession>
<feature type="domain" description="Aminoglycoside phosphotransferase" evidence="1">
    <location>
        <begin position="39"/>
        <end position="269"/>
    </location>
</feature>
<dbReference type="Proteomes" id="UP000034166">
    <property type="component" value="Unassembled WGS sequence"/>
</dbReference>
<evidence type="ECO:0000313" key="3">
    <source>
        <dbReference type="Proteomes" id="UP000034166"/>
    </source>
</evidence>
<keyword evidence="3" id="KW-1185">Reference proteome</keyword>
<organism evidence="2 3">
    <name type="scientific">Mesobacillus campisalis</name>
    <dbReference type="NCBI Taxonomy" id="1408103"/>
    <lineage>
        <taxon>Bacteria</taxon>
        <taxon>Bacillati</taxon>
        <taxon>Bacillota</taxon>
        <taxon>Bacilli</taxon>
        <taxon>Bacillales</taxon>
        <taxon>Bacillaceae</taxon>
        <taxon>Mesobacillus</taxon>
    </lineage>
</organism>
<evidence type="ECO:0000259" key="1">
    <source>
        <dbReference type="Pfam" id="PF01636"/>
    </source>
</evidence>
<dbReference type="Gene3D" id="3.90.1200.10">
    <property type="match status" value="1"/>
</dbReference>
<name>A0A0M2SUL1_9BACI</name>
<dbReference type="InterPro" id="IPR052898">
    <property type="entry name" value="ACAD10-like"/>
</dbReference>
<sequence length="355" mass="40950">MTIPFRDTITVRKGEELNREVLEKFIHESIEDAPPGDLEIEQFGAGQSNLTYLVRIGEWEAVLRRPPHGPVAQKAHDMGREYTILSNLHPLFPTAPKPYIYSDDTSIIGSPFFIMERRKGIVLDKEFPAHVPYQPELGKQISEIMVDKLVELHQVDYMKTELLKISRPDGFMERQVGGWIKRYENAKTEEVPGVNELTLWMQKNIPVSPKPTIIQYDYKLNNAMFSEDFREMAGLFDWEMATIGDPLADVGVALCYWADVADFKELRNELGNGAITAKEGFFTREDFLERYAKKSGRDVSNIHFYVTFSYFKLAVISQQIYFRYYKGQTNDERFSRMNQTAANLIEFALLSTRGL</sequence>
<dbReference type="InterPro" id="IPR011009">
    <property type="entry name" value="Kinase-like_dom_sf"/>
</dbReference>